<dbReference type="AlphaFoldDB" id="A0A4R8PZ05"/>
<reference evidence="2 3" key="1">
    <citation type="submission" date="2018-11" db="EMBL/GenBank/DDBJ databases">
        <title>Genome sequence and assembly of Colletotrichum spinosum.</title>
        <authorList>
            <person name="Gan P."/>
            <person name="Shirasu K."/>
        </authorList>
    </citation>
    <scope>NUCLEOTIDE SEQUENCE [LARGE SCALE GENOMIC DNA]</scope>
    <source>
        <strain evidence="2 3">CBS 515.97</strain>
    </source>
</reference>
<protein>
    <recommendedName>
        <fullName evidence="4">Cytochrome c oxidase assembly protein COX18</fullName>
    </recommendedName>
</protein>
<feature type="transmembrane region" description="Helical" evidence="1">
    <location>
        <begin position="80"/>
        <end position="100"/>
    </location>
</feature>
<comment type="caution">
    <text evidence="2">The sequence shown here is derived from an EMBL/GenBank/DDBJ whole genome shotgun (WGS) entry which is preliminary data.</text>
</comment>
<gene>
    <name evidence="2" type="ORF">C8035_v005246</name>
</gene>
<sequence>MASLRTARIAFPSRWQQAPGISAGQFRASIRPHISPKTSQISQRTLGCRNFSLIAVAESSVQATQDFIYYAHGALGGAPASWFLVFPGFAMLFAISRFPLQAYSAMIVKRQIEAKPLTSAWTQYIRRYPPGRRRHVYVAINRVLKERRAQAWKTYTPQVVGFPLWLLGTESVRRVCGASGGLLSLITGGYATPKQEALDIAAPALEQTETALASTVDAANESLQVAASNLDMCWLGLDLAAPAPWFLPVALSAVLISGIYPKNPAVKELVFDITGKKLADALPASRRSARFTRILLCFGLIGPLACCQMPAALFFYWIPSVLTTQALTKYSAITKHETPSTTTPCRRRVNWTLQ</sequence>
<accession>A0A4R8PZ05</accession>
<proteinExistence type="predicted"/>
<feature type="transmembrane region" description="Helical" evidence="1">
    <location>
        <begin position="294"/>
        <end position="318"/>
    </location>
</feature>
<keyword evidence="3" id="KW-1185">Reference proteome</keyword>
<keyword evidence="1" id="KW-1133">Transmembrane helix</keyword>
<evidence type="ECO:0000313" key="2">
    <source>
        <dbReference type="EMBL" id="TDZ31172.1"/>
    </source>
</evidence>
<keyword evidence="1" id="KW-0812">Transmembrane</keyword>
<evidence type="ECO:0000256" key="1">
    <source>
        <dbReference type="SAM" id="Phobius"/>
    </source>
</evidence>
<dbReference type="Proteomes" id="UP000295083">
    <property type="component" value="Unassembled WGS sequence"/>
</dbReference>
<dbReference type="EMBL" id="QAPG01000108">
    <property type="protein sequence ID" value="TDZ31172.1"/>
    <property type="molecule type" value="Genomic_DNA"/>
</dbReference>
<evidence type="ECO:0000313" key="3">
    <source>
        <dbReference type="Proteomes" id="UP000295083"/>
    </source>
</evidence>
<keyword evidence="1" id="KW-0472">Membrane</keyword>
<evidence type="ECO:0008006" key="4">
    <source>
        <dbReference type="Google" id="ProtNLM"/>
    </source>
</evidence>
<organism evidence="2 3">
    <name type="scientific">Colletotrichum spinosum</name>
    <dbReference type="NCBI Taxonomy" id="1347390"/>
    <lineage>
        <taxon>Eukaryota</taxon>
        <taxon>Fungi</taxon>
        <taxon>Dikarya</taxon>
        <taxon>Ascomycota</taxon>
        <taxon>Pezizomycotina</taxon>
        <taxon>Sordariomycetes</taxon>
        <taxon>Hypocreomycetidae</taxon>
        <taxon>Glomerellales</taxon>
        <taxon>Glomerellaceae</taxon>
        <taxon>Colletotrichum</taxon>
        <taxon>Colletotrichum orbiculare species complex</taxon>
    </lineage>
</organism>
<name>A0A4R8PZ05_9PEZI</name>